<dbReference type="Pfam" id="PF02826">
    <property type="entry name" value="2-Hacid_dh_C"/>
    <property type="match status" value="1"/>
</dbReference>
<dbReference type="PANTHER" id="PTHR42789">
    <property type="entry name" value="D-ISOMER SPECIFIC 2-HYDROXYACID DEHYDROGENASE FAMILY PROTEIN (AFU_ORTHOLOGUE AFUA_6G10090)"/>
    <property type="match status" value="1"/>
</dbReference>
<name>A0ABW5CLQ9_9HYPH</name>
<dbReference type="SUPFAM" id="SSF52283">
    <property type="entry name" value="Formate/glycerate dehydrogenase catalytic domain-like"/>
    <property type="match status" value="1"/>
</dbReference>
<dbReference type="InterPro" id="IPR050857">
    <property type="entry name" value="D-2-hydroxyacid_DH"/>
</dbReference>
<dbReference type="InterPro" id="IPR029753">
    <property type="entry name" value="D-isomer_DH_CS"/>
</dbReference>
<dbReference type="GO" id="GO:0016491">
    <property type="term" value="F:oxidoreductase activity"/>
    <property type="evidence" value="ECO:0007669"/>
    <property type="project" value="UniProtKB-KW"/>
</dbReference>
<comment type="caution">
    <text evidence="7">The sequence shown here is derived from an EMBL/GenBank/DDBJ whole genome shotgun (WGS) entry which is preliminary data.</text>
</comment>
<keyword evidence="3" id="KW-0520">NAD</keyword>
<evidence type="ECO:0000256" key="1">
    <source>
        <dbReference type="ARBA" id="ARBA00005854"/>
    </source>
</evidence>
<dbReference type="CDD" id="cd12173">
    <property type="entry name" value="PGDH_4"/>
    <property type="match status" value="1"/>
</dbReference>
<feature type="domain" description="D-isomer specific 2-hydroxyacid dehydrogenase catalytic" evidence="5">
    <location>
        <begin position="5"/>
        <end position="300"/>
    </location>
</feature>
<dbReference type="Gene3D" id="3.40.50.720">
    <property type="entry name" value="NAD(P)-binding Rossmann-like Domain"/>
    <property type="match status" value="2"/>
</dbReference>
<organism evidence="7 8">
    <name type="scientific">Aureimonas populi</name>
    <dbReference type="NCBI Taxonomy" id="1701758"/>
    <lineage>
        <taxon>Bacteria</taxon>
        <taxon>Pseudomonadati</taxon>
        <taxon>Pseudomonadota</taxon>
        <taxon>Alphaproteobacteria</taxon>
        <taxon>Hyphomicrobiales</taxon>
        <taxon>Aurantimonadaceae</taxon>
        <taxon>Aureimonas</taxon>
    </lineage>
</organism>
<protein>
    <submittedName>
        <fullName evidence="7">Hydroxyacid dehydrogenase</fullName>
        <ecNumber evidence="7">1.1.1.-</ecNumber>
    </submittedName>
</protein>
<dbReference type="RefSeq" id="WP_209738533.1">
    <property type="nucleotide sequence ID" value="NZ_CP072611.1"/>
</dbReference>
<dbReference type="Proteomes" id="UP001597371">
    <property type="component" value="Unassembled WGS sequence"/>
</dbReference>
<reference evidence="8" key="1">
    <citation type="journal article" date="2019" name="Int. J. Syst. Evol. Microbiol.">
        <title>The Global Catalogue of Microorganisms (GCM) 10K type strain sequencing project: providing services to taxonomists for standard genome sequencing and annotation.</title>
        <authorList>
            <consortium name="The Broad Institute Genomics Platform"/>
            <consortium name="The Broad Institute Genome Sequencing Center for Infectious Disease"/>
            <person name="Wu L."/>
            <person name="Ma J."/>
        </authorList>
    </citation>
    <scope>NUCLEOTIDE SEQUENCE [LARGE SCALE GENOMIC DNA]</scope>
    <source>
        <strain evidence="8">ZS-35-S2</strain>
    </source>
</reference>
<feature type="domain" description="D-isomer specific 2-hydroxyacid dehydrogenase NAD-binding" evidence="6">
    <location>
        <begin position="105"/>
        <end position="280"/>
    </location>
</feature>
<dbReference type="PROSITE" id="PS00671">
    <property type="entry name" value="D_2_HYDROXYACID_DH_3"/>
    <property type="match status" value="1"/>
</dbReference>
<evidence type="ECO:0000259" key="6">
    <source>
        <dbReference type="Pfam" id="PF02826"/>
    </source>
</evidence>
<dbReference type="Pfam" id="PF00389">
    <property type="entry name" value="2-Hacid_dh"/>
    <property type="match status" value="1"/>
</dbReference>
<dbReference type="InterPro" id="IPR036291">
    <property type="entry name" value="NAD(P)-bd_dom_sf"/>
</dbReference>
<evidence type="ECO:0000259" key="5">
    <source>
        <dbReference type="Pfam" id="PF00389"/>
    </source>
</evidence>
<comment type="similarity">
    <text evidence="1 4">Belongs to the D-isomer specific 2-hydroxyacid dehydrogenase family.</text>
</comment>
<evidence type="ECO:0000256" key="3">
    <source>
        <dbReference type="ARBA" id="ARBA00023027"/>
    </source>
</evidence>
<proteinExistence type="inferred from homology"/>
<accession>A0ABW5CLQ9</accession>
<dbReference type="SUPFAM" id="SSF51735">
    <property type="entry name" value="NAD(P)-binding Rossmann-fold domains"/>
    <property type="match status" value="1"/>
</dbReference>
<dbReference type="InterPro" id="IPR006139">
    <property type="entry name" value="D-isomer_2_OHA_DH_cat_dom"/>
</dbReference>
<keyword evidence="8" id="KW-1185">Reference proteome</keyword>
<evidence type="ECO:0000313" key="7">
    <source>
        <dbReference type="EMBL" id="MFD2237562.1"/>
    </source>
</evidence>
<evidence type="ECO:0000313" key="8">
    <source>
        <dbReference type="Proteomes" id="UP001597371"/>
    </source>
</evidence>
<dbReference type="EC" id="1.1.1.-" evidence="7"/>
<evidence type="ECO:0000256" key="2">
    <source>
        <dbReference type="ARBA" id="ARBA00023002"/>
    </source>
</evidence>
<sequence>MSVCVLAQPIDASGVRLLRDAGIEVLEAASPDPGVLVPLLADAVAVIVRNKGLPSAAMAAAPRLAVIGVHGTGTDAVDMETARERGIRVVNTPGTNAQSVAEHALGLMLAAARMTPAADRATRSGDFGYRERARGVELHGRRLGLWGYGRIAHALGTLGRALGMDVDVLSRHAGEEELARHGFRKVPTLDALLAGADVLSLHGLPEGRALIGAAEFARMRPGAILVNTARGALIDENALVDALGSGHLRGAALDVFTEEPLPAASPLCACPNLILTPHIGGSTQEALERTSLAVAEAVLRELGRAG</sequence>
<dbReference type="EMBL" id="JBHUIJ010000010">
    <property type="protein sequence ID" value="MFD2237562.1"/>
    <property type="molecule type" value="Genomic_DNA"/>
</dbReference>
<gene>
    <name evidence="7" type="ORF">ACFSKQ_08800</name>
</gene>
<keyword evidence="2 4" id="KW-0560">Oxidoreductase</keyword>
<evidence type="ECO:0000256" key="4">
    <source>
        <dbReference type="RuleBase" id="RU003719"/>
    </source>
</evidence>
<dbReference type="PANTHER" id="PTHR42789:SF1">
    <property type="entry name" value="D-ISOMER SPECIFIC 2-HYDROXYACID DEHYDROGENASE FAMILY PROTEIN (AFU_ORTHOLOGUE AFUA_6G10090)"/>
    <property type="match status" value="1"/>
</dbReference>
<dbReference type="InterPro" id="IPR006140">
    <property type="entry name" value="D-isomer_DH_NAD-bd"/>
</dbReference>